<accession>A0ABR2BI62</accession>
<dbReference type="EMBL" id="JBBPBM010000113">
    <property type="protein sequence ID" value="KAK8506824.1"/>
    <property type="molecule type" value="Genomic_DNA"/>
</dbReference>
<proteinExistence type="predicted"/>
<reference evidence="2 3" key="1">
    <citation type="journal article" date="2024" name="G3 (Bethesda)">
        <title>Genome assembly of Hibiscus sabdariffa L. provides insights into metabolisms of medicinal natural products.</title>
        <authorList>
            <person name="Kim T."/>
        </authorList>
    </citation>
    <scope>NUCLEOTIDE SEQUENCE [LARGE SCALE GENOMIC DNA]</scope>
    <source>
        <strain evidence="2">TK-2024</strain>
        <tissue evidence="2">Old leaves</tissue>
    </source>
</reference>
<evidence type="ECO:0000313" key="2">
    <source>
        <dbReference type="EMBL" id="KAK8506824.1"/>
    </source>
</evidence>
<name>A0ABR2BI62_9ROSI</name>
<evidence type="ECO:0000256" key="1">
    <source>
        <dbReference type="SAM" id="MobiDB-lite"/>
    </source>
</evidence>
<comment type="caution">
    <text evidence="2">The sequence shown here is derived from an EMBL/GenBank/DDBJ whole genome shotgun (WGS) entry which is preliminary data.</text>
</comment>
<feature type="compositionally biased region" description="Basic and acidic residues" evidence="1">
    <location>
        <begin position="32"/>
        <end position="41"/>
    </location>
</feature>
<feature type="region of interest" description="Disordered" evidence="1">
    <location>
        <begin position="29"/>
        <end position="100"/>
    </location>
</feature>
<feature type="compositionally biased region" description="Polar residues" evidence="1">
    <location>
        <begin position="44"/>
        <end position="53"/>
    </location>
</feature>
<organism evidence="2 3">
    <name type="scientific">Hibiscus sabdariffa</name>
    <name type="common">roselle</name>
    <dbReference type="NCBI Taxonomy" id="183260"/>
    <lineage>
        <taxon>Eukaryota</taxon>
        <taxon>Viridiplantae</taxon>
        <taxon>Streptophyta</taxon>
        <taxon>Embryophyta</taxon>
        <taxon>Tracheophyta</taxon>
        <taxon>Spermatophyta</taxon>
        <taxon>Magnoliopsida</taxon>
        <taxon>eudicotyledons</taxon>
        <taxon>Gunneridae</taxon>
        <taxon>Pentapetalae</taxon>
        <taxon>rosids</taxon>
        <taxon>malvids</taxon>
        <taxon>Malvales</taxon>
        <taxon>Malvaceae</taxon>
        <taxon>Malvoideae</taxon>
        <taxon>Hibiscus</taxon>
    </lineage>
</organism>
<gene>
    <name evidence="2" type="ORF">V6N12_000394</name>
</gene>
<evidence type="ECO:0000313" key="3">
    <source>
        <dbReference type="Proteomes" id="UP001472677"/>
    </source>
</evidence>
<dbReference type="Proteomes" id="UP001472677">
    <property type="component" value="Unassembled WGS sequence"/>
</dbReference>
<protein>
    <submittedName>
        <fullName evidence="2">Uncharacterized protein</fullName>
    </submittedName>
</protein>
<sequence length="100" mass="10783">MSSETRENVGQLNLLHVLKSLDLPRVIIQGEDGDHNKESEANAKGSTRGSSFSAGIPQKSGKGKRSGDENVQTKGKASQAHPKLQWIDNHIFVDDGNSTT</sequence>
<keyword evidence="3" id="KW-1185">Reference proteome</keyword>